<gene>
    <name evidence="1" type="ORF">EJB05_49543</name>
</gene>
<reference evidence="1 2" key="1">
    <citation type="journal article" date="2019" name="Sci. Rep.">
        <title>A high-quality genome of Eragrostis curvula grass provides insights into Poaceae evolution and supports new strategies to enhance forage quality.</title>
        <authorList>
            <person name="Carballo J."/>
            <person name="Santos B.A.C.M."/>
            <person name="Zappacosta D."/>
            <person name="Garbus I."/>
            <person name="Selva J.P."/>
            <person name="Gallo C.A."/>
            <person name="Diaz A."/>
            <person name="Albertini E."/>
            <person name="Caccamo M."/>
            <person name="Echenique V."/>
        </authorList>
    </citation>
    <scope>NUCLEOTIDE SEQUENCE [LARGE SCALE GENOMIC DNA]</scope>
    <source>
        <strain evidence="2">cv. Victoria</strain>
        <tissue evidence="1">Leaf</tissue>
    </source>
</reference>
<feature type="non-terminal residue" evidence="1">
    <location>
        <position position="1"/>
    </location>
</feature>
<dbReference type="AlphaFoldDB" id="A0A5J9T503"/>
<sequence>MVLTLQAGLGEDVAAAALTATKAKAGSIRVQAVRGHAKKWEMPIRNGKGTRKITIKRAIMYVVSWMSMMPIGELLTPEPSWLTTMLIPRNQRLLISISFQWGSMEFKRLL</sequence>
<dbReference type="Proteomes" id="UP000324897">
    <property type="component" value="Unassembled WGS sequence"/>
</dbReference>
<proteinExistence type="predicted"/>
<evidence type="ECO:0000313" key="2">
    <source>
        <dbReference type="Proteomes" id="UP000324897"/>
    </source>
</evidence>
<comment type="caution">
    <text evidence="1">The sequence shown here is derived from an EMBL/GenBank/DDBJ whole genome shotgun (WGS) entry which is preliminary data.</text>
</comment>
<accession>A0A5J9T503</accession>
<organism evidence="1 2">
    <name type="scientific">Eragrostis curvula</name>
    <name type="common">weeping love grass</name>
    <dbReference type="NCBI Taxonomy" id="38414"/>
    <lineage>
        <taxon>Eukaryota</taxon>
        <taxon>Viridiplantae</taxon>
        <taxon>Streptophyta</taxon>
        <taxon>Embryophyta</taxon>
        <taxon>Tracheophyta</taxon>
        <taxon>Spermatophyta</taxon>
        <taxon>Magnoliopsida</taxon>
        <taxon>Liliopsida</taxon>
        <taxon>Poales</taxon>
        <taxon>Poaceae</taxon>
        <taxon>PACMAD clade</taxon>
        <taxon>Chloridoideae</taxon>
        <taxon>Eragrostideae</taxon>
        <taxon>Eragrostidinae</taxon>
        <taxon>Eragrostis</taxon>
    </lineage>
</organism>
<dbReference type="Gramene" id="TVU06334">
    <property type="protein sequence ID" value="TVU06334"/>
    <property type="gene ID" value="EJB05_49543"/>
</dbReference>
<keyword evidence="2" id="KW-1185">Reference proteome</keyword>
<evidence type="ECO:0000313" key="1">
    <source>
        <dbReference type="EMBL" id="TVU06334.1"/>
    </source>
</evidence>
<protein>
    <submittedName>
        <fullName evidence="1">Uncharacterized protein</fullName>
    </submittedName>
</protein>
<dbReference type="EMBL" id="RWGY01000051">
    <property type="protein sequence ID" value="TVU06334.1"/>
    <property type="molecule type" value="Genomic_DNA"/>
</dbReference>
<name>A0A5J9T503_9POAL</name>